<reference evidence="2" key="1">
    <citation type="journal article" date="2015" name="Nature">
        <title>Complex archaea that bridge the gap between prokaryotes and eukaryotes.</title>
        <authorList>
            <person name="Spang A."/>
            <person name="Saw J.H."/>
            <person name="Jorgensen S.L."/>
            <person name="Zaremba-Niedzwiedzka K."/>
            <person name="Martijn J."/>
            <person name="Lind A.E."/>
            <person name="van Eijk R."/>
            <person name="Schleper C."/>
            <person name="Guy L."/>
            <person name="Ettema T.J."/>
        </authorList>
    </citation>
    <scope>NUCLEOTIDE SEQUENCE</scope>
</reference>
<organism evidence="2">
    <name type="scientific">marine sediment metagenome</name>
    <dbReference type="NCBI Taxonomy" id="412755"/>
    <lineage>
        <taxon>unclassified sequences</taxon>
        <taxon>metagenomes</taxon>
        <taxon>ecological metagenomes</taxon>
    </lineage>
</organism>
<keyword evidence="1" id="KW-0812">Transmembrane</keyword>
<dbReference type="EMBL" id="LAZR01034406">
    <property type="protein sequence ID" value="KKL45394.1"/>
    <property type="molecule type" value="Genomic_DNA"/>
</dbReference>
<dbReference type="GO" id="GO:0046872">
    <property type="term" value="F:metal ion binding"/>
    <property type="evidence" value="ECO:0007669"/>
    <property type="project" value="InterPro"/>
</dbReference>
<comment type="caution">
    <text evidence="2">The sequence shown here is derived from an EMBL/GenBank/DDBJ whole genome shotgun (WGS) entry which is preliminary data.</text>
</comment>
<accession>A0A0F9C8A8</accession>
<dbReference type="GO" id="GO:0003993">
    <property type="term" value="F:acid phosphatase activity"/>
    <property type="evidence" value="ECO:0007669"/>
    <property type="project" value="InterPro"/>
</dbReference>
<evidence type="ECO:0000313" key="2">
    <source>
        <dbReference type="EMBL" id="KKL45394.1"/>
    </source>
</evidence>
<dbReference type="SUPFAM" id="SSF49363">
    <property type="entry name" value="Purple acid phosphatase, N-terminal domain"/>
    <property type="match status" value="1"/>
</dbReference>
<dbReference type="InterPro" id="IPR008963">
    <property type="entry name" value="Purple_acid_Pase-like_N"/>
</dbReference>
<evidence type="ECO:0008006" key="3">
    <source>
        <dbReference type="Google" id="ProtNLM"/>
    </source>
</evidence>
<feature type="transmembrane region" description="Helical" evidence="1">
    <location>
        <begin position="365"/>
        <end position="383"/>
    </location>
</feature>
<feature type="transmembrane region" description="Helical" evidence="1">
    <location>
        <begin position="390"/>
        <end position="411"/>
    </location>
</feature>
<proteinExistence type="predicted"/>
<protein>
    <recommendedName>
        <fullName evidence="3">Fibronectin type-III domain-containing protein</fullName>
    </recommendedName>
</protein>
<name>A0A0F9C8A8_9ZZZZ</name>
<gene>
    <name evidence="2" type="ORF">LCGC14_2356130</name>
</gene>
<keyword evidence="1" id="KW-1133">Transmembrane helix</keyword>
<dbReference type="AlphaFoldDB" id="A0A0F9C8A8"/>
<keyword evidence="1" id="KW-0472">Membrane</keyword>
<feature type="non-terminal residue" evidence="2">
    <location>
        <position position="1"/>
    </location>
</feature>
<sequence length="419" mass="45267">ALYLGYSSPSYPSRGSAARFLNVAIPEGSTIVSAALILTARGSHTATVVKSRIRAELNLTPVTFVDVADFDARTWTTEFINWDGIGAWTNDVEYTSPDFTDVIQEVADLGAITHLVILWDDFEQRSDQVNSHYRNSHSYDSDTTRSPQLVITYTAPTTATTLPAVSIAMDKDEVTSGSFRGNLTILGSPNPDGWFEYGLTVAYGSSTANISYNSTGVKTVSIPNNLTAGETYHFRFAAQNIEGASYGADDDFTLTMPTVVTNSATNVAFPPDGTTAILNANITDLGVASDTYAYLEWGKTTSYGIKTTVETKNAIGTYSATITGFAPDTTYHYRAVNRIGITSVYSYGADSTFSSPANASFRLNMLLPLIFSAMIIFVVVVIMRQKDTPLVIGIILVAIAIYVGLGLLQVMNDLMSILF</sequence>
<evidence type="ECO:0000256" key="1">
    <source>
        <dbReference type="SAM" id="Phobius"/>
    </source>
</evidence>